<keyword evidence="6 9" id="KW-0648">Protein biosynthesis</keyword>
<dbReference type="SUPFAM" id="SSF55681">
    <property type="entry name" value="Class II aaRS and biotin synthetases"/>
    <property type="match status" value="1"/>
</dbReference>
<keyword evidence="7 9" id="KW-0030">Aminoacyl-tRNA synthetase</keyword>
<dbReference type="PROSITE" id="PS50861">
    <property type="entry name" value="AA_TRNA_LIGASE_II_GLYAB"/>
    <property type="match status" value="1"/>
</dbReference>
<evidence type="ECO:0000256" key="5">
    <source>
        <dbReference type="ARBA" id="ARBA00022840"/>
    </source>
</evidence>
<protein>
    <recommendedName>
        <fullName evidence="9">Glycine--tRNA ligase alpha subunit</fullName>
        <ecNumber evidence="9">6.1.1.14</ecNumber>
    </recommendedName>
    <alternativeName>
        <fullName evidence="9">Glycyl-tRNA synthetase alpha subunit</fullName>
        <shortName evidence="9">GlyRS</shortName>
    </alternativeName>
</protein>
<evidence type="ECO:0000256" key="8">
    <source>
        <dbReference type="ARBA" id="ARBA00047937"/>
    </source>
</evidence>
<dbReference type="InterPro" id="IPR002310">
    <property type="entry name" value="Gly-tRNA_ligase_asu"/>
</dbReference>
<dbReference type="Pfam" id="PF02091">
    <property type="entry name" value="tRNA-synt_2e"/>
    <property type="match status" value="1"/>
</dbReference>
<sequence>MTTRTKLTFQQVILTLEQYWNQHGCALMQPFDLEVGAGTSHTHTFLRALGPEPWRAAYVQPSRRPKDGRYGENPNRLQHYYQYQVVLKPAPANILDLYLGSLAAIGIDPKENDIRFVEDDWENPTLGAWGLGWEVWCNGMEVTQFTYFQQVGGIDCKPVLGEITYGIERLVMYIQNVDNLYDIVWAEWEENGETKQLLYRDVYHQNEVEQSTYNFELANVEVLFRRFGEHEAEAKKLIDAVLPLPAYEQILKAGHTFNLLDARGAISVTERAAYIGRIRNLSRAVAQAYVDSRARLGFPMLTGAARDKLLPAPAEKAAA</sequence>
<dbReference type="PANTHER" id="PTHR30075">
    <property type="entry name" value="GLYCYL-TRNA SYNTHETASE"/>
    <property type="match status" value="1"/>
</dbReference>
<evidence type="ECO:0000256" key="3">
    <source>
        <dbReference type="ARBA" id="ARBA00022598"/>
    </source>
</evidence>
<keyword evidence="4 9" id="KW-0547">Nucleotide-binding</keyword>
<evidence type="ECO:0000256" key="9">
    <source>
        <dbReference type="HAMAP-Rule" id="MF_00254"/>
    </source>
</evidence>
<dbReference type="PANTHER" id="PTHR30075:SF2">
    <property type="entry name" value="GLYCINE--TRNA LIGASE, CHLOROPLASTIC_MITOCHONDRIAL 2"/>
    <property type="match status" value="1"/>
</dbReference>
<keyword evidence="5 9" id="KW-0067">ATP-binding</keyword>
<comment type="subcellular location">
    <subcellularLocation>
        <location evidence="9">Cytoplasm</location>
    </subcellularLocation>
</comment>
<evidence type="ECO:0000256" key="7">
    <source>
        <dbReference type="ARBA" id="ARBA00023146"/>
    </source>
</evidence>
<evidence type="ECO:0000256" key="4">
    <source>
        <dbReference type="ARBA" id="ARBA00022741"/>
    </source>
</evidence>
<dbReference type="AlphaFoldDB" id="A0A8B6X8H7"/>
<dbReference type="FunFam" id="3.30.930.10:FF:000006">
    <property type="entry name" value="Glycine--tRNA ligase alpha subunit"/>
    <property type="match status" value="1"/>
</dbReference>
<dbReference type="GO" id="GO:0006426">
    <property type="term" value="P:glycyl-tRNA aminoacylation"/>
    <property type="evidence" value="ECO:0007669"/>
    <property type="project" value="UniProtKB-UniRule"/>
</dbReference>
<keyword evidence="10" id="KW-1185">Reference proteome</keyword>
<dbReference type="HAMAP" id="MF_00254">
    <property type="entry name" value="Gly_tRNA_synth_alpha"/>
    <property type="match status" value="1"/>
</dbReference>
<dbReference type="CDD" id="cd00733">
    <property type="entry name" value="GlyRS_alpha_core"/>
    <property type="match status" value="1"/>
</dbReference>
<dbReference type="RefSeq" id="WP_034412772.1">
    <property type="nucleotide sequence ID" value="NZ_KI519500.1"/>
</dbReference>
<dbReference type="PRINTS" id="PR01044">
    <property type="entry name" value="TRNASYNTHGA"/>
</dbReference>
<proteinExistence type="inferred from homology"/>
<dbReference type="InterPro" id="IPR006194">
    <property type="entry name" value="Gly-tRNA-synth_heterodimer"/>
</dbReference>
<dbReference type="GO" id="GO:0005524">
    <property type="term" value="F:ATP binding"/>
    <property type="evidence" value="ECO:0007669"/>
    <property type="project" value="UniProtKB-UniRule"/>
</dbReference>
<accession>A0A8B6X8H7</accession>
<dbReference type="NCBIfam" id="TIGR00388">
    <property type="entry name" value="glyQ"/>
    <property type="match status" value="1"/>
</dbReference>
<dbReference type="NCBIfam" id="NF006827">
    <property type="entry name" value="PRK09348.1"/>
    <property type="match status" value="1"/>
</dbReference>
<evidence type="ECO:0000256" key="1">
    <source>
        <dbReference type="ARBA" id="ARBA00008226"/>
    </source>
</evidence>
<comment type="subunit">
    <text evidence="2 9">Tetramer of two alpha and two beta subunits.</text>
</comment>
<keyword evidence="9" id="KW-0963">Cytoplasm</keyword>
<comment type="similarity">
    <text evidence="1 9">Belongs to the class-II aminoacyl-tRNA synthetase family.</text>
</comment>
<dbReference type="InterPro" id="IPR045864">
    <property type="entry name" value="aa-tRNA-synth_II/BPL/LPL"/>
</dbReference>
<dbReference type="Gene3D" id="1.20.58.180">
    <property type="entry name" value="Class II aaRS and biotin synthetases, domain 2"/>
    <property type="match status" value="1"/>
</dbReference>
<reference evidence="11" key="1">
    <citation type="submission" date="2025-08" db="UniProtKB">
        <authorList>
            <consortium name="RefSeq"/>
        </authorList>
    </citation>
    <scope>IDENTIFICATION</scope>
</reference>
<keyword evidence="3 9" id="KW-0436">Ligase</keyword>
<dbReference type="Gene3D" id="3.30.930.10">
    <property type="entry name" value="Bira Bifunctional Protein, Domain 2"/>
    <property type="match status" value="1"/>
</dbReference>
<evidence type="ECO:0000256" key="6">
    <source>
        <dbReference type="ARBA" id="ARBA00022917"/>
    </source>
</evidence>
<comment type="catalytic activity">
    <reaction evidence="8 9">
        <text>tRNA(Gly) + glycine + ATP = glycyl-tRNA(Gly) + AMP + diphosphate</text>
        <dbReference type="Rhea" id="RHEA:16013"/>
        <dbReference type="Rhea" id="RHEA-COMP:9664"/>
        <dbReference type="Rhea" id="RHEA-COMP:9683"/>
        <dbReference type="ChEBI" id="CHEBI:30616"/>
        <dbReference type="ChEBI" id="CHEBI:33019"/>
        <dbReference type="ChEBI" id="CHEBI:57305"/>
        <dbReference type="ChEBI" id="CHEBI:78442"/>
        <dbReference type="ChEBI" id="CHEBI:78522"/>
        <dbReference type="ChEBI" id="CHEBI:456215"/>
        <dbReference type="EC" id="6.1.1.14"/>
    </reaction>
</comment>
<organism evidence="10 11">
    <name type="scientific">Derxia gummosa DSM 723</name>
    <dbReference type="NCBI Taxonomy" id="1121388"/>
    <lineage>
        <taxon>Bacteria</taxon>
        <taxon>Pseudomonadati</taxon>
        <taxon>Pseudomonadota</taxon>
        <taxon>Betaproteobacteria</taxon>
        <taxon>Burkholderiales</taxon>
        <taxon>Alcaligenaceae</taxon>
        <taxon>Derxia</taxon>
    </lineage>
</organism>
<dbReference type="GO" id="GO:0005829">
    <property type="term" value="C:cytosol"/>
    <property type="evidence" value="ECO:0007669"/>
    <property type="project" value="TreeGrafter"/>
</dbReference>
<dbReference type="Proteomes" id="UP000675920">
    <property type="component" value="Unplaced"/>
</dbReference>
<gene>
    <name evidence="9 11" type="primary">glyQ</name>
</gene>
<evidence type="ECO:0000256" key="2">
    <source>
        <dbReference type="ARBA" id="ARBA00011209"/>
    </source>
</evidence>
<evidence type="ECO:0000313" key="10">
    <source>
        <dbReference type="Proteomes" id="UP000675920"/>
    </source>
</evidence>
<dbReference type="GO" id="GO:0004820">
    <property type="term" value="F:glycine-tRNA ligase activity"/>
    <property type="evidence" value="ECO:0007669"/>
    <property type="project" value="UniProtKB-UniRule"/>
</dbReference>
<name>A0A8B6X8H7_9BURK</name>
<dbReference type="EC" id="6.1.1.14" evidence="9"/>
<evidence type="ECO:0000313" key="11">
    <source>
        <dbReference type="RefSeq" id="WP_034412772.1"/>
    </source>
</evidence>
<dbReference type="OrthoDB" id="9802183at2"/>